<gene>
    <name evidence="7" type="ORF">DILT_LOCUS6388</name>
</gene>
<dbReference type="PIRSF" id="PIRSF003352">
    <property type="entry name" value="MAK16"/>
    <property type="match status" value="1"/>
</dbReference>
<sequence>MNTDDLIWQLINKSFCSFMVKTKTGKFCRNEDNVTGLCSRHSCPLANSQYATIKERDGIIYLYIKAPERVPYPAKQWERIKLKRNEQQAIDQINKHLRYWDRWIRTRVKLRFLRTRDYLKRMRRLALSRQKKLEPVNRKVERRESRREEKALRIAKLAKTVENELLERIRAATNTKEIYNIDKSAFEQALEAEELDTQEMELDADMEEESENEEEEEIVYTSGSDLDEEEEENIEDFADALELEEEPEAELVSAGPSKRSKVKIVHEKDDD</sequence>
<evidence type="ECO:0000256" key="2">
    <source>
        <dbReference type="ARBA" id="ARBA00005514"/>
    </source>
</evidence>
<dbReference type="PANTHER" id="PTHR23405">
    <property type="entry name" value="MAINTENANCE OF KILLER 16 MAK16 PROTEIN-RELATED"/>
    <property type="match status" value="1"/>
</dbReference>
<dbReference type="Proteomes" id="UP000281553">
    <property type="component" value="Unassembled WGS sequence"/>
</dbReference>
<dbReference type="AlphaFoldDB" id="A0A3P7LFD4"/>
<organism evidence="7 8">
    <name type="scientific">Dibothriocephalus latus</name>
    <name type="common">Fish tapeworm</name>
    <name type="synonym">Diphyllobothrium latum</name>
    <dbReference type="NCBI Taxonomy" id="60516"/>
    <lineage>
        <taxon>Eukaryota</taxon>
        <taxon>Metazoa</taxon>
        <taxon>Spiralia</taxon>
        <taxon>Lophotrochozoa</taxon>
        <taxon>Platyhelminthes</taxon>
        <taxon>Cestoda</taxon>
        <taxon>Eucestoda</taxon>
        <taxon>Diphyllobothriidea</taxon>
        <taxon>Diphyllobothriidae</taxon>
        <taxon>Dibothriocephalus</taxon>
    </lineage>
</organism>
<reference evidence="7 8" key="1">
    <citation type="submission" date="2018-11" db="EMBL/GenBank/DDBJ databases">
        <authorList>
            <consortium name="Pathogen Informatics"/>
        </authorList>
    </citation>
    <scope>NUCLEOTIDE SEQUENCE [LARGE SCALE GENOMIC DNA]</scope>
</reference>
<feature type="compositionally biased region" description="Acidic residues" evidence="5">
    <location>
        <begin position="225"/>
        <end position="249"/>
    </location>
</feature>
<accession>A0A3P7LFD4</accession>
<evidence type="ECO:0000256" key="4">
    <source>
        <dbReference type="PIRNR" id="PIRNR003352"/>
    </source>
</evidence>
<evidence type="ECO:0000259" key="6">
    <source>
        <dbReference type="Pfam" id="PF01778"/>
    </source>
</evidence>
<keyword evidence="3 4" id="KW-0539">Nucleus</keyword>
<comment type="subcellular location">
    <subcellularLocation>
        <location evidence="1">Nucleus</location>
    </subcellularLocation>
</comment>
<dbReference type="InterPro" id="IPR006958">
    <property type="entry name" value="Mak16"/>
</dbReference>
<dbReference type="Pfam" id="PF04874">
    <property type="entry name" value="Mak16"/>
    <property type="match status" value="1"/>
</dbReference>
<dbReference type="OrthoDB" id="10251342at2759"/>
<keyword evidence="8" id="KW-1185">Reference proteome</keyword>
<proteinExistence type="inferred from homology"/>
<feature type="region of interest" description="Disordered" evidence="5">
    <location>
        <begin position="202"/>
        <end position="271"/>
    </location>
</feature>
<dbReference type="Pfam" id="PF01778">
    <property type="entry name" value="Ribosomal_L28e"/>
    <property type="match status" value="1"/>
</dbReference>
<dbReference type="GO" id="GO:0000470">
    <property type="term" value="P:maturation of LSU-rRNA"/>
    <property type="evidence" value="ECO:0007669"/>
    <property type="project" value="TreeGrafter"/>
</dbReference>
<evidence type="ECO:0000256" key="3">
    <source>
        <dbReference type="ARBA" id="ARBA00023242"/>
    </source>
</evidence>
<evidence type="ECO:0000313" key="7">
    <source>
        <dbReference type="EMBL" id="VDN10557.1"/>
    </source>
</evidence>
<dbReference type="GO" id="GO:0005730">
    <property type="term" value="C:nucleolus"/>
    <property type="evidence" value="ECO:0007669"/>
    <property type="project" value="UniProtKB-UniRule"/>
</dbReference>
<dbReference type="PANTHER" id="PTHR23405:SF4">
    <property type="entry name" value="PROTEIN MAK16 HOMOLOG"/>
    <property type="match status" value="1"/>
</dbReference>
<dbReference type="InterPro" id="IPR029004">
    <property type="entry name" value="Ribosomal_eL28/Mak16"/>
</dbReference>
<dbReference type="FunFam" id="3.30.390.110:FF:000001">
    <property type="entry name" value="Protein MAK16 homolog"/>
    <property type="match status" value="1"/>
</dbReference>
<name>A0A3P7LFD4_DIBLA</name>
<comment type="similarity">
    <text evidence="2 4">Belongs to the MAK16 family.</text>
</comment>
<feature type="compositionally biased region" description="Acidic residues" evidence="5">
    <location>
        <begin position="202"/>
        <end position="218"/>
    </location>
</feature>
<feature type="domain" description="Ribosomal eL28/Mak16" evidence="6">
    <location>
        <begin position="6"/>
        <end position="115"/>
    </location>
</feature>
<evidence type="ECO:0000256" key="1">
    <source>
        <dbReference type="ARBA" id="ARBA00004123"/>
    </source>
</evidence>
<dbReference type="Gene3D" id="3.30.390.110">
    <property type="match status" value="1"/>
</dbReference>
<dbReference type="EMBL" id="UYRU01049424">
    <property type="protein sequence ID" value="VDN10557.1"/>
    <property type="molecule type" value="Genomic_DNA"/>
</dbReference>
<evidence type="ECO:0000313" key="8">
    <source>
        <dbReference type="Proteomes" id="UP000281553"/>
    </source>
</evidence>
<evidence type="ECO:0000256" key="5">
    <source>
        <dbReference type="SAM" id="MobiDB-lite"/>
    </source>
</evidence>
<dbReference type="GO" id="GO:0000460">
    <property type="term" value="P:maturation of 5.8S rRNA"/>
    <property type="evidence" value="ECO:0007669"/>
    <property type="project" value="TreeGrafter"/>
</dbReference>
<dbReference type="GO" id="GO:0030687">
    <property type="term" value="C:preribosome, large subunit precursor"/>
    <property type="evidence" value="ECO:0007669"/>
    <property type="project" value="TreeGrafter"/>
</dbReference>
<protein>
    <recommendedName>
        <fullName evidence="4">Protein MAK16 homolog</fullName>
    </recommendedName>
</protein>